<reference evidence="1" key="1">
    <citation type="submission" date="2018-11" db="EMBL/GenBank/DDBJ databases">
        <authorList>
            <consortium name="Pathogen Informatics"/>
        </authorList>
    </citation>
    <scope>NUCLEOTIDE SEQUENCE</scope>
</reference>
<proteinExistence type="predicted"/>
<protein>
    <submittedName>
        <fullName evidence="1">Uncharacterized protein</fullName>
    </submittedName>
</protein>
<keyword evidence="2" id="KW-1185">Reference proteome</keyword>
<dbReference type="EMBL" id="CAAALY010074093">
    <property type="protein sequence ID" value="VEL25460.1"/>
    <property type="molecule type" value="Genomic_DNA"/>
</dbReference>
<gene>
    <name evidence="1" type="ORF">PXEA_LOCUS18900</name>
</gene>
<comment type="caution">
    <text evidence="1">The sequence shown here is derived from an EMBL/GenBank/DDBJ whole genome shotgun (WGS) entry which is preliminary data.</text>
</comment>
<name>A0A3S5ACA4_9PLAT</name>
<evidence type="ECO:0000313" key="1">
    <source>
        <dbReference type="EMBL" id="VEL25460.1"/>
    </source>
</evidence>
<sequence>MNPPVKPIDSWSRGIRCRRLVEPNFESLHATHSIEMEVSSTRMLSKLRLWPNDDLIGILYFDIRYAAVPNSADPA</sequence>
<dbReference type="AlphaFoldDB" id="A0A3S5ACA4"/>
<accession>A0A3S5ACA4</accession>
<evidence type="ECO:0000313" key="2">
    <source>
        <dbReference type="Proteomes" id="UP000784294"/>
    </source>
</evidence>
<dbReference type="Proteomes" id="UP000784294">
    <property type="component" value="Unassembled WGS sequence"/>
</dbReference>
<organism evidence="1 2">
    <name type="scientific">Protopolystoma xenopodis</name>
    <dbReference type="NCBI Taxonomy" id="117903"/>
    <lineage>
        <taxon>Eukaryota</taxon>
        <taxon>Metazoa</taxon>
        <taxon>Spiralia</taxon>
        <taxon>Lophotrochozoa</taxon>
        <taxon>Platyhelminthes</taxon>
        <taxon>Monogenea</taxon>
        <taxon>Polyopisthocotylea</taxon>
        <taxon>Polystomatidea</taxon>
        <taxon>Polystomatidae</taxon>
        <taxon>Protopolystoma</taxon>
    </lineage>
</organism>